<evidence type="ECO:0000313" key="3">
    <source>
        <dbReference type="Proteomes" id="UP000004198"/>
    </source>
</evidence>
<feature type="domain" description="DUF1540" evidence="1">
    <location>
        <begin position="7"/>
        <end position="49"/>
    </location>
</feature>
<keyword evidence="3" id="KW-1185">Reference proteome</keyword>
<dbReference type="RefSeq" id="WP_007059380.1">
    <property type="nucleotide sequence ID" value="NZ_ACVI01000005.1"/>
</dbReference>
<dbReference type="Pfam" id="PF07561">
    <property type="entry name" value="DUF1540"/>
    <property type="match status" value="1"/>
</dbReference>
<sequence>MKANNNIGCSVTECRFHAKDENYCSLEKIQVTKHEAQAKTKQCTDCGSFEAQ</sequence>
<gene>
    <name evidence="2" type="ORF">CcarbDRAFT_0495</name>
</gene>
<evidence type="ECO:0000313" key="2">
    <source>
        <dbReference type="EMBL" id="EET89056.1"/>
    </source>
</evidence>
<dbReference type="InterPro" id="IPR011437">
    <property type="entry name" value="DUF1540"/>
</dbReference>
<dbReference type="Proteomes" id="UP000004198">
    <property type="component" value="Unassembled WGS sequence"/>
</dbReference>
<evidence type="ECO:0000259" key="1">
    <source>
        <dbReference type="Pfam" id="PF07561"/>
    </source>
</evidence>
<organism evidence="2 3">
    <name type="scientific">Clostridium carboxidivorans P7</name>
    <dbReference type="NCBI Taxonomy" id="536227"/>
    <lineage>
        <taxon>Bacteria</taxon>
        <taxon>Bacillati</taxon>
        <taxon>Bacillota</taxon>
        <taxon>Clostridia</taxon>
        <taxon>Eubacteriales</taxon>
        <taxon>Clostridiaceae</taxon>
        <taxon>Clostridium</taxon>
    </lineage>
</organism>
<dbReference type="eggNOG" id="ENOG5033B22">
    <property type="taxonomic scope" value="Bacteria"/>
</dbReference>
<name>C6PNX8_9CLOT</name>
<reference evidence="2 3" key="1">
    <citation type="submission" date="2009-06" db="EMBL/GenBank/DDBJ databases">
        <title>The draft genome of Clostridium carboxidivorans P7.</title>
        <authorList>
            <consortium name="US DOE Joint Genome Institute (JGI-PGF)"/>
            <person name="Lucas S."/>
            <person name="Copeland A."/>
            <person name="Lapidus A."/>
            <person name="Glavina del Rio T."/>
            <person name="Tice H."/>
            <person name="Bruce D."/>
            <person name="Goodwin L."/>
            <person name="Pitluck S."/>
            <person name="Larimer F."/>
            <person name="Land M.L."/>
            <person name="Hauser L."/>
            <person name="Hemme C.L."/>
        </authorList>
    </citation>
    <scope>NUCLEOTIDE SEQUENCE [LARGE SCALE GENOMIC DNA]</scope>
    <source>
        <strain evidence="2 3">P7</strain>
    </source>
</reference>
<proteinExistence type="predicted"/>
<dbReference type="AlphaFoldDB" id="C6PNX8"/>
<dbReference type="EMBL" id="ACVI01000005">
    <property type="protein sequence ID" value="EET89056.1"/>
    <property type="molecule type" value="Genomic_DNA"/>
</dbReference>
<dbReference type="OrthoDB" id="1756089at2"/>
<comment type="caution">
    <text evidence="2">The sequence shown here is derived from an EMBL/GenBank/DDBJ whole genome shotgun (WGS) entry which is preliminary data.</text>
</comment>
<protein>
    <recommendedName>
        <fullName evidence="1">DUF1540 domain-containing protein</fullName>
    </recommendedName>
</protein>
<accession>C6PNX8</accession>